<evidence type="ECO:0000313" key="3">
    <source>
        <dbReference type="Proteomes" id="UP000430692"/>
    </source>
</evidence>
<dbReference type="RefSeq" id="WP_160799544.1">
    <property type="nucleotide sequence ID" value="NZ_WUUL01000001.1"/>
</dbReference>
<dbReference type="AlphaFoldDB" id="A0A6I4VQ71"/>
<comment type="caution">
    <text evidence="2">The sequence shown here is derived from an EMBL/GenBank/DDBJ whole genome shotgun (WGS) entry which is preliminary data.</text>
</comment>
<keyword evidence="1" id="KW-0812">Transmembrane</keyword>
<organism evidence="2 3">
    <name type="scientific">Shimazuella alba</name>
    <dbReference type="NCBI Taxonomy" id="2690964"/>
    <lineage>
        <taxon>Bacteria</taxon>
        <taxon>Bacillati</taxon>
        <taxon>Bacillota</taxon>
        <taxon>Bacilli</taxon>
        <taxon>Bacillales</taxon>
        <taxon>Thermoactinomycetaceae</taxon>
        <taxon>Shimazuella</taxon>
    </lineage>
</organism>
<feature type="transmembrane region" description="Helical" evidence="1">
    <location>
        <begin position="66"/>
        <end position="89"/>
    </location>
</feature>
<name>A0A6I4VQ71_9BACL</name>
<dbReference type="Proteomes" id="UP000430692">
    <property type="component" value="Unassembled WGS sequence"/>
</dbReference>
<sequence>MKIQAKNVNRIALYSILLMILTAIHHYYASILYQSPWRLHVVQVSIVVIIYTLVAFVVFRKWQNTLFAKIVLSIFFVVTGIVSVAWIGIFEGGYNHVVKNIVFLIGLPESVTSTMFPPSIYHAPHDVFYEVTGVIQLVFACLILFYSYRFYQQRKTNQEN</sequence>
<reference evidence="2 3" key="1">
    <citation type="submission" date="2019-12" db="EMBL/GenBank/DDBJ databases">
        <title>Whole-genome analyses of novel actinobacteria.</title>
        <authorList>
            <person name="Sahin N."/>
            <person name="Saygin H."/>
        </authorList>
    </citation>
    <scope>NUCLEOTIDE SEQUENCE [LARGE SCALE GENOMIC DNA]</scope>
    <source>
        <strain evidence="2 3">KC615</strain>
    </source>
</reference>
<feature type="transmembrane region" description="Helical" evidence="1">
    <location>
        <begin position="12"/>
        <end position="29"/>
    </location>
</feature>
<keyword evidence="1" id="KW-1133">Transmembrane helix</keyword>
<proteinExistence type="predicted"/>
<evidence type="ECO:0000313" key="2">
    <source>
        <dbReference type="EMBL" id="MXQ52531.1"/>
    </source>
</evidence>
<feature type="transmembrane region" description="Helical" evidence="1">
    <location>
        <begin position="41"/>
        <end position="59"/>
    </location>
</feature>
<feature type="transmembrane region" description="Helical" evidence="1">
    <location>
        <begin position="127"/>
        <end position="148"/>
    </location>
</feature>
<protein>
    <submittedName>
        <fullName evidence="2">Uncharacterized protein</fullName>
    </submittedName>
</protein>
<keyword evidence="1" id="KW-0472">Membrane</keyword>
<accession>A0A6I4VQ71</accession>
<evidence type="ECO:0000256" key="1">
    <source>
        <dbReference type="SAM" id="Phobius"/>
    </source>
</evidence>
<keyword evidence="3" id="KW-1185">Reference proteome</keyword>
<dbReference type="EMBL" id="WUUL01000001">
    <property type="protein sequence ID" value="MXQ52531.1"/>
    <property type="molecule type" value="Genomic_DNA"/>
</dbReference>
<gene>
    <name evidence="2" type="ORF">GSM42_01930</name>
</gene>